<dbReference type="AlphaFoldDB" id="A0A1Y2H8B4"/>
<dbReference type="Proteomes" id="UP000193411">
    <property type="component" value="Unassembled WGS sequence"/>
</dbReference>
<protein>
    <recommendedName>
        <fullName evidence="3">Signal transduction histidine kinase dimerisation/phosphoacceptor domain-containing protein</fullName>
    </recommendedName>
</protein>
<dbReference type="SMART" id="SM00388">
    <property type="entry name" value="HisKA"/>
    <property type="match status" value="1"/>
</dbReference>
<feature type="region of interest" description="Disordered" evidence="2">
    <location>
        <begin position="90"/>
        <end position="121"/>
    </location>
</feature>
<accession>A0A1Y2H8B4</accession>
<dbReference type="EMBL" id="MCFL01000074">
    <property type="protein sequence ID" value="ORZ30799.1"/>
    <property type="molecule type" value="Genomic_DNA"/>
</dbReference>
<dbReference type="GO" id="GO:0000155">
    <property type="term" value="F:phosphorelay sensor kinase activity"/>
    <property type="evidence" value="ECO:0007669"/>
    <property type="project" value="InterPro"/>
</dbReference>
<dbReference type="Pfam" id="PF00512">
    <property type="entry name" value="HisKA"/>
    <property type="match status" value="1"/>
</dbReference>
<keyword evidence="1" id="KW-0597">Phosphoprotein</keyword>
<evidence type="ECO:0000259" key="3">
    <source>
        <dbReference type="SMART" id="SM00388"/>
    </source>
</evidence>
<name>A0A1Y2H8B4_9FUNG</name>
<dbReference type="InterPro" id="IPR036097">
    <property type="entry name" value="HisK_dim/P_sf"/>
</dbReference>
<reference evidence="4 5" key="1">
    <citation type="submission" date="2016-07" db="EMBL/GenBank/DDBJ databases">
        <title>Pervasive Adenine N6-methylation of Active Genes in Fungi.</title>
        <authorList>
            <consortium name="DOE Joint Genome Institute"/>
            <person name="Mondo S.J."/>
            <person name="Dannebaum R.O."/>
            <person name="Kuo R.C."/>
            <person name="Labutti K."/>
            <person name="Haridas S."/>
            <person name="Kuo A."/>
            <person name="Salamov A."/>
            <person name="Ahrendt S.R."/>
            <person name="Lipzen A."/>
            <person name="Sullivan W."/>
            <person name="Andreopoulos W.B."/>
            <person name="Clum A."/>
            <person name="Lindquist E."/>
            <person name="Daum C."/>
            <person name="Ramamoorthy G.K."/>
            <person name="Gryganskyi A."/>
            <person name="Culley D."/>
            <person name="Magnuson J.K."/>
            <person name="James T.Y."/>
            <person name="O'Malley M.A."/>
            <person name="Stajich J.E."/>
            <person name="Spatafora J.W."/>
            <person name="Visel A."/>
            <person name="Grigoriev I.V."/>
        </authorList>
    </citation>
    <scope>NUCLEOTIDE SEQUENCE [LARGE SCALE GENOMIC DNA]</scope>
    <source>
        <strain evidence="4 5">PL171</strain>
    </source>
</reference>
<gene>
    <name evidence="4" type="ORF">BCR44DRAFT_1288870</name>
</gene>
<comment type="caution">
    <text evidence="4">The sequence shown here is derived from an EMBL/GenBank/DDBJ whole genome shotgun (WGS) entry which is preliminary data.</text>
</comment>
<dbReference type="CDD" id="cd00082">
    <property type="entry name" value="HisKA"/>
    <property type="match status" value="1"/>
</dbReference>
<evidence type="ECO:0000313" key="4">
    <source>
        <dbReference type="EMBL" id="ORZ30799.1"/>
    </source>
</evidence>
<feature type="domain" description="Signal transduction histidine kinase dimerisation/phosphoacceptor" evidence="3">
    <location>
        <begin position="312"/>
        <end position="377"/>
    </location>
</feature>
<dbReference type="SUPFAM" id="SSF47384">
    <property type="entry name" value="Homodimeric domain of signal transducing histidine kinase"/>
    <property type="match status" value="1"/>
</dbReference>
<dbReference type="STRING" id="765915.A0A1Y2H8B4"/>
<sequence>MPHRPCHCRYHAVSLRDMEAHELGDSATRPVDAQQPPVFRYNSWDSGTLSMTRPTSDLHMTHSHCQPPGHTMHDSWPIVSTAIVTDIGSPSTHFASSARPSPVDGPSQSRSNDPPNQLNLAAQTRHGPDAVIREFTHFIGFRFATRARFFSSSLIGSEAGSGLSASGTVLALAIRECHDTMTELLFVPSSSSPTSPDEKPCALLVPIHFNGIKLGVLVCTPWKHVESTGQNLERCTAECCLAKRNLTQSTMAPSRMSGLCQSVCKDRVHELLRRLSGFFAAYLHSAKQRRVNQETVRQFQHQLALVEATAQAKGTFLANMSHEIRTPAAQVVQAAHILSETQLDSVQQEHVEVILKSSELLLAIPNDILDLNKLENGKIRFENRPFDLHDAIRQSVDAYAGNKASRWWMLAT</sequence>
<dbReference type="InterPro" id="IPR003661">
    <property type="entry name" value="HisK_dim/P_dom"/>
</dbReference>
<keyword evidence="5" id="KW-1185">Reference proteome</keyword>
<proteinExistence type="predicted"/>
<feature type="compositionally biased region" description="Polar residues" evidence="2">
    <location>
        <begin position="90"/>
        <end position="99"/>
    </location>
</feature>
<feature type="compositionally biased region" description="Polar residues" evidence="2">
    <location>
        <begin position="106"/>
        <end position="121"/>
    </location>
</feature>
<dbReference type="OrthoDB" id="60033at2759"/>
<evidence type="ECO:0000313" key="5">
    <source>
        <dbReference type="Proteomes" id="UP000193411"/>
    </source>
</evidence>
<dbReference type="Gene3D" id="1.10.287.130">
    <property type="match status" value="1"/>
</dbReference>
<evidence type="ECO:0000256" key="1">
    <source>
        <dbReference type="ARBA" id="ARBA00022553"/>
    </source>
</evidence>
<dbReference type="PANTHER" id="PTHR45339:SF5">
    <property type="entry name" value="HISTIDINE KINASE"/>
    <property type="match status" value="1"/>
</dbReference>
<dbReference type="PANTHER" id="PTHR45339">
    <property type="entry name" value="HYBRID SIGNAL TRANSDUCTION HISTIDINE KINASE J"/>
    <property type="match status" value="1"/>
</dbReference>
<organism evidence="4 5">
    <name type="scientific">Catenaria anguillulae PL171</name>
    <dbReference type="NCBI Taxonomy" id="765915"/>
    <lineage>
        <taxon>Eukaryota</taxon>
        <taxon>Fungi</taxon>
        <taxon>Fungi incertae sedis</taxon>
        <taxon>Blastocladiomycota</taxon>
        <taxon>Blastocladiomycetes</taxon>
        <taxon>Blastocladiales</taxon>
        <taxon>Catenariaceae</taxon>
        <taxon>Catenaria</taxon>
    </lineage>
</organism>
<evidence type="ECO:0000256" key="2">
    <source>
        <dbReference type="SAM" id="MobiDB-lite"/>
    </source>
</evidence>